<reference evidence="2" key="1">
    <citation type="journal article" date="2019" name="Int. J. Syst. Evol. Microbiol.">
        <title>The Global Catalogue of Microorganisms (GCM) 10K type strain sequencing project: providing services to taxonomists for standard genome sequencing and annotation.</title>
        <authorList>
            <consortium name="The Broad Institute Genomics Platform"/>
            <consortium name="The Broad Institute Genome Sequencing Center for Infectious Disease"/>
            <person name="Wu L."/>
            <person name="Ma J."/>
        </authorList>
    </citation>
    <scope>NUCLEOTIDE SEQUENCE [LARGE SCALE GENOMIC DNA]</scope>
    <source>
        <strain evidence="2">JCM 18053</strain>
    </source>
</reference>
<proteinExistence type="predicted"/>
<name>A0ABP9NV59_9BACT</name>
<dbReference type="Pfam" id="PF08843">
    <property type="entry name" value="AbiEii"/>
    <property type="match status" value="1"/>
</dbReference>
<dbReference type="InterPro" id="IPR014942">
    <property type="entry name" value="AbiEii"/>
</dbReference>
<dbReference type="RefSeq" id="WP_345735002.1">
    <property type="nucleotide sequence ID" value="NZ_BAABIA010000002.1"/>
</dbReference>
<organism evidence="1 2">
    <name type="scientific">Prosthecobacter algae</name>
    <dbReference type="NCBI Taxonomy" id="1144682"/>
    <lineage>
        <taxon>Bacteria</taxon>
        <taxon>Pseudomonadati</taxon>
        <taxon>Verrucomicrobiota</taxon>
        <taxon>Verrucomicrobiia</taxon>
        <taxon>Verrucomicrobiales</taxon>
        <taxon>Verrucomicrobiaceae</taxon>
        <taxon>Prosthecobacter</taxon>
    </lineage>
</organism>
<gene>
    <name evidence="1" type="ORF">GCM10023213_07180</name>
</gene>
<protein>
    <recommendedName>
        <fullName evidence="3">Nucleotidyltransferase AbiEii toxin of type IV toxin-antitoxin system</fullName>
    </recommendedName>
</protein>
<evidence type="ECO:0000313" key="2">
    <source>
        <dbReference type="Proteomes" id="UP001499852"/>
    </source>
</evidence>
<dbReference type="EMBL" id="BAABIA010000002">
    <property type="protein sequence ID" value="GAA5134872.1"/>
    <property type="molecule type" value="Genomic_DNA"/>
</dbReference>
<accession>A0ABP9NV59</accession>
<evidence type="ECO:0008006" key="3">
    <source>
        <dbReference type="Google" id="ProtNLM"/>
    </source>
</evidence>
<sequence>MPDDFLHNHKDFADLIRIVSDERGIAAVLVEKDYWIMHCLYGLQQLGMRFELKGGTSLSKGFGIINRFSEDIDIRIDPPPHLEVKSGRNHDKEAHVESRRRFYDWLCEAIKIDGIHAVNRDYEFDDTKLLRSGGIRLSYQEVTGMASDLKDGVLLEVGFDDVTPNEVRDISSWAYDHAVSMVKLIDNRAMGVLCYNPGYTLVEKLQTISTKFRKQQETGDFPANFLRHYYDVYCLLGEISVQEFIGTDEYNAHKVRRFRSENRDITANEAFILGPSEVFSIYEKAYQSTQSLYYQGRPSFAEILQRIQEFAKAL</sequence>
<keyword evidence="2" id="KW-1185">Reference proteome</keyword>
<dbReference type="Gene3D" id="3.10.450.620">
    <property type="entry name" value="JHP933, nucleotidyltransferase-like core domain"/>
    <property type="match status" value="1"/>
</dbReference>
<comment type="caution">
    <text evidence="1">The sequence shown here is derived from an EMBL/GenBank/DDBJ whole genome shotgun (WGS) entry which is preliminary data.</text>
</comment>
<evidence type="ECO:0000313" key="1">
    <source>
        <dbReference type="EMBL" id="GAA5134872.1"/>
    </source>
</evidence>
<dbReference type="Proteomes" id="UP001499852">
    <property type="component" value="Unassembled WGS sequence"/>
</dbReference>